<accession>A0A9E8HMS2</accession>
<name>A0A9E8HMS2_9ALTE</name>
<dbReference type="Gene3D" id="1.10.10.10">
    <property type="entry name" value="Winged helix-like DNA-binding domain superfamily/Winged helix DNA-binding domain"/>
    <property type="match status" value="1"/>
</dbReference>
<reference evidence="8" key="1">
    <citation type="submission" date="2022-07" db="EMBL/GenBank/DDBJ databases">
        <title>Alkalimarinus sp. nov., isolated from gut of a Alitta virens.</title>
        <authorList>
            <person name="Yang A.I."/>
            <person name="Shin N.-R."/>
        </authorList>
    </citation>
    <scope>NUCLEOTIDE SEQUENCE</scope>
    <source>
        <strain evidence="8">FA028</strain>
    </source>
</reference>
<protein>
    <submittedName>
        <fullName evidence="8">Response regulator transcription factor</fullName>
    </submittedName>
</protein>
<dbReference type="CDD" id="cd00383">
    <property type="entry name" value="trans_reg_C"/>
    <property type="match status" value="1"/>
</dbReference>
<keyword evidence="1 4" id="KW-0597">Phosphoprotein</keyword>
<dbReference type="Gene3D" id="3.40.50.2300">
    <property type="match status" value="1"/>
</dbReference>
<evidence type="ECO:0000256" key="4">
    <source>
        <dbReference type="PROSITE-ProRule" id="PRU00169"/>
    </source>
</evidence>
<dbReference type="Gene3D" id="6.10.250.690">
    <property type="match status" value="1"/>
</dbReference>
<sequence length="230" mass="26351">MKIGLLEDEVEQARNLSDALVEKGHSCEFFHTGQSFLYAVTHNSYDLLIMDWQLPDMEGTDALKDVRKELNWKIPVIFLTQRDSEEDIITALEAGADDYLVKPARIGELVARISALSRRTSNEENNKSDLFVLGPFEVDMHARTIQCKGEAVPMTDKDFDLAVFMFQNVGRLLSRNYLLERVWGVSSDLNTRTVDTHVSRLRRKLGIKPENGFRIKTIYQHGYRLETVAE</sequence>
<dbReference type="RefSeq" id="WP_251810411.1">
    <property type="nucleotide sequence ID" value="NZ_CP101527.1"/>
</dbReference>
<evidence type="ECO:0000259" key="6">
    <source>
        <dbReference type="PROSITE" id="PS50110"/>
    </source>
</evidence>
<dbReference type="Pfam" id="PF00072">
    <property type="entry name" value="Response_reg"/>
    <property type="match status" value="1"/>
</dbReference>
<dbReference type="InterPro" id="IPR011006">
    <property type="entry name" value="CheY-like_superfamily"/>
</dbReference>
<dbReference type="SMART" id="SM00448">
    <property type="entry name" value="REC"/>
    <property type="match status" value="1"/>
</dbReference>
<keyword evidence="2" id="KW-0902">Two-component regulatory system</keyword>
<dbReference type="SUPFAM" id="SSF52172">
    <property type="entry name" value="CheY-like"/>
    <property type="match status" value="1"/>
</dbReference>
<evidence type="ECO:0000256" key="2">
    <source>
        <dbReference type="ARBA" id="ARBA00023012"/>
    </source>
</evidence>
<organism evidence="8 9">
    <name type="scientific">Alkalimarinus sediminis</name>
    <dbReference type="NCBI Taxonomy" id="1632866"/>
    <lineage>
        <taxon>Bacteria</taxon>
        <taxon>Pseudomonadati</taxon>
        <taxon>Pseudomonadota</taxon>
        <taxon>Gammaproteobacteria</taxon>
        <taxon>Alteromonadales</taxon>
        <taxon>Alteromonadaceae</taxon>
        <taxon>Alkalimarinus</taxon>
    </lineage>
</organism>
<dbReference type="InterPro" id="IPR001789">
    <property type="entry name" value="Sig_transdc_resp-reg_receiver"/>
</dbReference>
<dbReference type="AlphaFoldDB" id="A0A9E8HMS2"/>
<keyword evidence="3 5" id="KW-0238">DNA-binding</keyword>
<evidence type="ECO:0000256" key="1">
    <source>
        <dbReference type="ARBA" id="ARBA00022553"/>
    </source>
</evidence>
<dbReference type="Proteomes" id="UP001164472">
    <property type="component" value="Chromosome"/>
</dbReference>
<dbReference type="GO" id="GO:0032993">
    <property type="term" value="C:protein-DNA complex"/>
    <property type="evidence" value="ECO:0007669"/>
    <property type="project" value="TreeGrafter"/>
</dbReference>
<feature type="domain" description="Response regulatory" evidence="6">
    <location>
        <begin position="2"/>
        <end position="117"/>
    </location>
</feature>
<dbReference type="InterPro" id="IPR001867">
    <property type="entry name" value="OmpR/PhoB-type_DNA-bd"/>
</dbReference>
<dbReference type="EMBL" id="CP101527">
    <property type="protein sequence ID" value="UZW75766.1"/>
    <property type="molecule type" value="Genomic_DNA"/>
</dbReference>
<dbReference type="KEGG" id="asem:NNL22_04035"/>
<dbReference type="GO" id="GO:0000976">
    <property type="term" value="F:transcription cis-regulatory region binding"/>
    <property type="evidence" value="ECO:0007669"/>
    <property type="project" value="TreeGrafter"/>
</dbReference>
<dbReference type="PROSITE" id="PS51755">
    <property type="entry name" value="OMPR_PHOB"/>
    <property type="match status" value="1"/>
</dbReference>
<evidence type="ECO:0000313" key="9">
    <source>
        <dbReference type="Proteomes" id="UP001164472"/>
    </source>
</evidence>
<dbReference type="InterPro" id="IPR036388">
    <property type="entry name" value="WH-like_DNA-bd_sf"/>
</dbReference>
<feature type="DNA-binding region" description="OmpR/PhoB-type" evidence="5">
    <location>
        <begin position="128"/>
        <end position="227"/>
    </location>
</feature>
<dbReference type="InterPro" id="IPR039420">
    <property type="entry name" value="WalR-like"/>
</dbReference>
<gene>
    <name evidence="8" type="ORF">NNL22_04035</name>
</gene>
<evidence type="ECO:0000313" key="8">
    <source>
        <dbReference type="EMBL" id="UZW75766.1"/>
    </source>
</evidence>
<dbReference type="PROSITE" id="PS50110">
    <property type="entry name" value="RESPONSE_REGULATORY"/>
    <property type="match status" value="1"/>
</dbReference>
<feature type="modified residue" description="4-aspartylphosphate" evidence="4">
    <location>
        <position position="51"/>
    </location>
</feature>
<dbReference type="GO" id="GO:0006355">
    <property type="term" value="P:regulation of DNA-templated transcription"/>
    <property type="evidence" value="ECO:0007669"/>
    <property type="project" value="InterPro"/>
</dbReference>
<dbReference type="PANTHER" id="PTHR48111:SF40">
    <property type="entry name" value="PHOSPHATE REGULON TRANSCRIPTIONAL REGULATORY PROTEIN PHOB"/>
    <property type="match status" value="1"/>
</dbReference>
<dbReference type="SMART" id="SM00862">
    <property type="entry name" value="Trans_reg_C"/>
    <property type="match status" value="1"/>
</dbReference>
<dbReference type="GO" id="GO:0000156">
    <property type="term" value="F:phosphorelay response regulator activity"/>
    <property type="evidence" value="ECO:0007669"/>
    <property type="project" value="TreeGrafter"/>
</dbReference>
<feature type="domain" description="OmpR/PhoB-type" evidence="7">
    <location>
        <begin position="128"/>
        <end position="227"/>
    </location>
</feature>
<proteinExistence type="predicted"/>
<evidence type="ECO:0000256" key="3">
    <source>
        <dbReference type="ARBA" id="ARBA00023125"/>
    </source>
</evidence>
<evidence type="ECO:0000259" key="7">
    <source>
        <dbReference type="PROSITE" id="PS51755"/>
    </source>
</evidence>
<dbReference type="PANTHER" id="PTHR48111">
    <property type="entry name" value="REGULATOR OF RPOS"/>
    <property type="match status" value="1"/>
</dbReference>
<dbReference type="Pfam" id="PF00486">
    <property type="entry name" value="Trans_reg_C"/>
    <property type="match status" value="1"/>
</dbReference>
<keyword evidence="9" id="KW-1185">Reference proteome</keyword>
<evidence type="ECO:0000256" key="5">
    <source>
        <dbReference type="PROSITE-ProRule" id="PRU01091"/>
    </source>
</evidence>
<dbReference type="GO" id="GO:0005829">
    <property type="term" value="C:cytosol"/>
    <property type="evidence" value="ECO:0007669"/>
    <property type="project" value="TreeGrafter"/>
</dbReference>